<feature type="transmembrane region" description="Helical" evidence="10">
    <location>
        <begin position="143"/>
        <end position="166"/>
    </location>
</feature>
<feature type="transmembrane region" description="Helical" evidence="10">
    <location>
        <begin position="439"/>
        <end position="458"/>
    </location>
</feature>
<evidence type="ECO:0000313" key="12">
    <source>
        <dbReference type="EMBL" id="MFK2932416.1"/>
    </source>
</evidence>
<feature type="domain" description="CN hydrolase" evidence="11">
    <location>
        <begin position="207"/>
        <end position="426"/>
    </location>
</feature>
<comment type="subcellular location">
    <subcellularLocation>
        <location evidence="1">Cell membrane</location>
        <topology evidence="1">Multi-pass membrane protein</topology>
    </subcellularLocation>
</comment>
<feature type="transmembrane region" description="Helical" evidence="10">
    <location>
        <begin position="70"/>
        <end position="92"/>
    </location>
</feature>
<feature type="region of interest" description="Disordered" evidence="9">
    <location>
        <begin position="469"/>
        <end position="489"/>
    </location>
</feature>
<feature type="compositionally biased region" description="Low complexity" evidence="9">
    <location>
        <begin position="473"/>
        <end position="489"/>
    </location>
</feature>
<keyword evidence="3" id="KW-1003">Cell membrane</keyword>
<dbReference type="InterPro" id="IPR045378">
    <property type="entry name" value="LNT_N"/>
</dbReference>
<comment type="caution">
    <text evidence="12">The sequence shown here is derived from an EMBL/GenBank/DDBJ whole genome shotgun (WGS) entry which is preliminary data.</text>
</comment>
<keyword evidence="7 10" id="KW-0472">Membrane</keyword>
<dbReference type="Pfam" id="PF20154">
    <property type="entry name" value="LNT_N"/>
    <property type="match status" value="1"/>
</dbReference>
<evidence type="ECO:0000256" key="4">
    <source>
        <dbReference type="ARBA" id="ARBA00022679"/>
    </source>
</evidence>
<keyword evidence="4" id="KW-0808">Transferase</keyword>
<evidence type="ECO:0000256" key="7">
    <source>
        <dbReference type="ARBA" id="ARBA00023136"/>
    </source>
</evidence>
<dbReference type="PANTHER" id="PTHR38686">
    <property type="entry name" value="APOLIPOPROTEIN N-ACYLTRANSFERASE"/>
    <property type="match status" value="1"/>
</dbReference>
<evidence type="ECO:0000256" key="5">
    <source>
        <dbReference type="ARBA" id="ARBA00022692"/>
    </source>
</evidence>
<dbReference type="InterPro" id="IPR004563">
    <property type="entry name" value="Apolipo_AcylTrfase"/>
</dbReference>
<evidence type="ECO:0000256" key="2">
    <source>
        <dbReference type="ARBA" id="ARBA00010065"/>
    </source>
</evidence>
<evidence type="ECO:0000256" key="3">
    <source>
        <dbReference type="ARBA" id="ARBA00022475"/>
    </source>
</evidence>
<dbReference type="SUPFAM" id="SSF56317">
    <property type="entry name" value="Carbon-nitrogen hydrolase"/>
    <property type="match status" value="1"/>
</dbReference>
<feature type="transmembrane region" description="Helical" evidence="10">
    <location>
        <begin position="178"/>
        <end position="198"/>
    </location>
</feature>
<reference evidence="12 13" key="1">
    <citation type="submission" date="2020-10" db="EMBL/GenBank/DDBJ databases">
        <title>Phylogeny of dyella-like bacteria.</title>
        <authorList>
            <person name="Fu J."/>
        </authorList>
    </citation>
    <scope>NUCLEOTIDE SEQUENCE [LARGE SCALE GENOMIC DNA]</scope>
    <source>
        <strain evidence="12 13">DKC-1</strain>
    </source>
</reference>
<evidence type="ECO:0000256" key="6">
    <source>
        <dbReference type="ARBA" id="ARBA00022989"/>
    </source>
</evidence>
<dbReference type="InterPro" id="IPR036526">
    <property type="entry name" value="C-N_Hydrolase_sf"/>
</dbReference>
<protein>
    <recommendedName>
        <fullName evidence="11">CN hydrolase domain-containing protein</fullName>
    </recommendedName>
</protein>
<dbReference type="Pfam" id="PF00795">
    <property type="entry name" value="CN_hydrolase"/>
    <property type="match status" value="1"/>
</dbReference>
<evidence type="ECO:0000259" key="11">
    <source>
        <dbReference type="PROSITE" id="PS50263"/>
    </source>
</evidence>
<sequence>MITLLAAVLSGIMFYLSQGYDHVWALIWLAPVPLLWLAYGHTRTWQVIGASAIALLGGAGYMLQSPYLHLIPPLVLASVLTVDIGLFCVAVWFARFVQRRASPLLTLFAFPACWTAFEFLIELQSPNGTYGSLAYSTMSAPVLIQGASLLGMYVVTFLICLFANTLAMALRLKRNTAAVGLGLAICAANLVFGIVRLARPQPDVVRVAGIVDEAAVSDAWRAKTVPAAVAVAETYAREIRAAAREGARFVVTPEGGMVSTPAGQSAIVARLVAAARDTGVQIIAGFHAVAPAADFALAITPDGRTQRYDKRHPVPGLEHDLTPGHVSGWLGDGRAEEICKDMDFPDTIRADAAKGIRLMGVPAGDMGIDGWQHGIMSVMRGVEGGFSIVRAANDGLVFASDAQGRLIALKQDAPTGLTMIVADLPLGSGPTLYTRIGNAFPWLCGIFALALGAGLLAWRRLRGAATFGGRGLSGSSSSSSSSSSSPTTP</sequence>
<evidence type="ECO:0000313" key="13">
    <source>
        <dbReference type="Proteomes" id="UP001620397"/>
    </source>
</evidence>
<keyword evidence="13" id="KW-1185">Reference proteome</keyword>
<feature type="transmembrane region" description="Helical" evidence="10">
    <location>
        <begin position="47"/>
        <end position="64"/>
    </location>
</feature>
<keyword evidence="5 10" id="KW-0812">Transmembrane</keyword>
<dbReference type="RefSeq" id="WP_404542001.1">
    <property type="nucleotide sequence ID" value="NZ_JADIKL010000012.1"/>
</dbReference>
<keyword evidence="6 10" id="KW-1133">Transmembrane helix</keyword>
<feature type="transmembrane region" description="Helical" evidence="10">
    <location>
        <begin position="23"/>
        <end position="40"/>
    </location>
</feature>
<comment type="similarity">
    <text evidence="2">Belongs to the CN hydrolase family. Apolipoprotein N-acyltransferase subfamily.</text>
</comment>
<proteinExistence type="inferred from homology"/>
<name>A0ABW8KLT1_9GAMM</name>
<evidence type="ECO:0000256" key="9">
    <source>
        <dbReference type="SAM" id="MobiDB-lite"/>
    </source>
</evidence>
<dbReference type="EMBL" id="JADIKL010000012">
    <property type="protein sequence ID" value="MFK2932416.1"/>
    <property type="molecule type" value="Genomic_DNA"/>
</dbReference>
<dbReference type="InterPro" id="IPR003010">
    <property type="entry name" value="C-N_Hydrolase"/>
</dbReference>
<evidence type="ECO:0000256" key="8">
    <source>
        <dbReference type="ARBA" id="ARBA00023315"/>
    </source>
</evidence>
<dbReference type="PROSITE" id="PS50263">
    <property type="entry name" value="CN_HYDROLASE"/>
    <property type="match status" value="1"/>
</dbReference>
<dbReference type="Proteomes" id="UP001620397">
    <property type="component" value="Unassembled WGS sequence"/>
</dbReference>
<feature type="transmembrane region" description="Helical" evidence="10">
    <location>
        <begin position="104"/>
        <end position="123"/>
    </location>
</feature>
<dbReference type="Gene3D" id="3.60.110.10">
    <property type="entry name" value="Carbon-nitrogen hydrolase"/>
    <property type="match status" value="1"/>
</dbReference>
<evidence type="ECO:0000256" key="1">
    <source>
        <dbReference type="ARBA" id="ARBA00004651"/>
    </source>
</evidence>
<dbReference type="PANTHER" id="PTHR38686:SF1">
    <property type="entry name" value="APOLIPOPROTEIN N-ACYLTRANSFERASE"/>
    <property type="match status" value="1"/>
</dbReference>
<evidence type="ECO:0000256" key="10">
    <source>
        <dbReference type="SAM" id="Phobius"/>
    </source>
</evidence>
<organism evidence="12 13">
    <name type="scientific">Dyella agri</name>
    <dbReference type="NCBI Taxonomy" id="1926869"/>
    <lineage>
        <taxon>Bacteria</taxon>
        <taxon>Pseudomonadati</taxon>
        <taxon>Pseudomonadota</taxon>
        <taxon>Gammaproteobacteria</taxon>
        <taxon>Lysobacterales</taxon>
        <taxon>Rhodanobacteraceae</taxon>
        <taxon>Dyella</taxon>
    </lineage>
</organism>
<keyword evidence="8" id="KW-0012">Acyltransferase</keyword>
<accession>A0ABW8KLT1</accession>
<gene>
    <name evidence="12" type="ORF">ISP14_16655</name>
</gene>